<keyword evidence="4" id="KW-1185">Reference proteome</keyword>
<dbReference type="AlphaFoldDB" id="A0A2N9JGL1"/>
<dbReference type="PANTHER" id="PTHR32039:SF7">
    <property type="entry name" value="COMPETENCE PROTEIN COMM"/>
    <property type="match status" value="1"/>
</dbReference>
<reference evidence="3 4" key="1">
    <citation type="submission" date="2018-02" db="EMBL/GenBank/DDBJ databases">
        <authorList>
            <person name="Cohen D.B."/>
            <person name="Kent A.D."/>
        </authorList>
    </citation>
    <scope>NUCLEOTIDE SEQUENCE [LARGE SCALE GENOMIC DNA]</scope>
    <source>
        <strain evidence="3">1</strain>
    </source>
</reference>
<accession>A0A2N9JGL1</accession>
<proteinExistence type="inferred from homology"/>
<dbReference type="InterPro" id="IPR045006">
    <property type="entry name" value="CHLI-like"/>
</dbReference>
<dbReference type="SMART" id="SM00382">
    <property type="entry name" value="AAA"/>
    <property type="match status" value="1"/>
</dbReference>
<gene>
    <name evidence="3" type="ORF">MPLG2_1866</name>
</gene>
<dbReference type="InterPro" id="IPR003593">
    <property type="entry name" value="AAA+_ATPase"/>
</dbReference>
<dbReference type="InterPro" id="IPR014721">
    <property type="entry name" value="Ribsml_uS5_D2-typ_fold_subgr"/>
</dbReference>
<dbReference type="Gene3D" id="3.40.50.300">
    <property type="entry name" value="P-loop containing nucleotide triphosphate hydrolases"/>
    <property type="match status" value="1"/>
</dbReference>
<evidence type="ECO:0000259" key="2">
    <source>
        <dbReference type="SMART" id="SM00382"/>
    </source>
</evidence>
<dbReference type="PANTHER" id="PTHR32039">
    <property type="entry name" value="MAGNESIUM-CHELATASE SUBUNIT CHLI"/>
    <property type="match status" value="1"/>
</dbReference>
<evidence type="ECO:0000256" key="1">
    <source>
        <dbReference type="ARBA" id="ARBA00006354"/>
    </source>
</evidence>
<dbReference type="KEGG" id="mgg:MPLG2_1866"/>
<dbReference type="InterPro" id="IPR025158">
    <property type="entry name" value="Mg_chelat-rel_C"/>
</dbReference>
<dbReference type="NCBIfam" id="TIGR00368">
    <property type="entry name" value="YifB family Mg chelatase-like AAA ATPase"/>
    <property type="match status" value="1"/>
</dbReference>
<dbReference type="Proteomes" id="UP000238164">
    <property type="component" value="Chromosome 1"/>
</dbReference>
<dbReference type="SUPFAM" id="SSF52540">
    <property type="entry name" value="P-loop containing nucleoside triphosphate hydrolases"/>
    <property type="match status" value="1"/>
</dbReference>
<comment type="similarity">
    <text evidence="1">Belongs to the Mg-chelatase subunits D/I family. ComM subfamily.</text>
</comment>
<dbReference type="Gene3D" id="3.30.230.10">
    <property type="match status" value="1"/>
</dbReference>
<dbReference type="OrthoDB" id="9813147at2"/>
<organism evidence="3 4">
    <name type="scientific">Micropruina glycogenica</name>
    <dbReference type="NCBI Taxonomy" id="75385"/>
    <lineage>
        <taxon>Bacteria</taxon>
        <taxon>Bacillati</taxon>
        <taxon>Actinomycetota</taxon>
        <taxon>Actinomycetes</taxon>
        <taxon>Propionibacteriales</taxon>
        <taxon>Nocardioidaceae</taxon>
        <taxon>Micropruina</taxon>
    </lineage>
</organism>
<feature type="domain" description="AAA+ ATPase" evidence="2">
    <location>
        <begin position="212"/>
        <end position="395"/>
    </location>
</feature>
<dbReference type="SUPFAM" id="SSF54211">
    <property type="entry name" value="Ribosomal protein S5 domain 2-like"/>
    <property type="match status" value="1"/>
</dbReference>
<evidence type="ECO:0000313" key="4">
    <source>
        <dbReference type="Proteomes" id="UP000238164"/>
    </source>
</evidence>
<dbReference type="EMBL" id="LT985188">
    <property type="protein sequence ID" value="SPD86896.1"/>
    <property type="molecule type" value="Genomic_DNA"/>
</dbReference>
<name>A0A2N9JGL1_9ACTN</name>
<dbReference type="CDD" id="cd00009">
    <property type="entry name" value="AAA"/>
    <property type="match status" value="1"/>
</dbReference>
<dbReference type="InterPro" id="IPR004482">
    <property type="entry name" value="Mg_chelat-rel"/>
</dbReference>
<dbReference type="InterPro" id="IPR020568">
    <property type="entry name" value="Ribosomal_Su5_D2-typ_SF"/>
</dbReference>
<dbReference type="Pfam" id="PF01078">
    <property type="entry name" value="Mg_chelatase"/>
    <property type="match status" value="1"/>
</dbReference>
<dbReference type="RefSeq" id="WP_105185749.1">
    <property type="nucleotide sequence ID" value="NZ_LT985188.1"/>
</dbReference>
<sequence>MSTARAYSVALVGVEGAIVEVEAAIGGGLPRMVIVGLADAALAEARERCRAAVHSKGLGWPAQLVTVNLSPATLPKAGSHFDLAIVSSVCAAAERFDPAVLDDLVLLGELGLDGRVRPVRGLLPALLAAVAAGFGTAIVPAAQLREAQLVEGLTVWGVADLLDLVAVLLGNPPDQHPVAEPEAEAQPTTGKDLIDVAGQLEAKWALEVAAAGRHHLFMHGPPGVGKTLLAERLPGLLPDLDASESLEVSAIHSLAGLPLHDGLIRRPPYADPHHSASLASVVGGGARMALPGSISRAHRGVLFLDEAPEFPPRVIEALRVPLESGRVVLGRAMVHAVYPASFQLVLAANPCPCGNAVTRGAQCRCAPMAVRRYAERISGPILDRIDIHHHLTPMSRAYLKAAQAGGEPTAVVAARVAEARARQRRRLAEHGWRTNGEVPGPALRRLLPLPRGIELVDEAVTRGLLSARGVDKVVRLAWTIGDLAGVDRPTRDHLHTALAMRRGEQLGVMSDARA</sequence>
<dbReference type="InterPro" id="IPR027417">
    <property type="entry name" value="P-loop_NTPase"/>
</dbReference>
<dbReference type="Pfam" id="PF13335">
    <property type="entry name" value="Mg_chelatase_C"/>
    <property type="match status" value="1"/>
</dbReference>
<evidence type="ECO:0000313" key="3">
    <source>
        <dbReference type="EMBL" id="SPD86896.1"/>
    </source>
</evidence>
<dbReference type="InterPro" id="IPR000523">
    <property type="entry name" value="Mg_chelatse_chII-like_cat_dom"/>
</dbReference>
<protein>
    <recommendedName>
        <fullName evidence="2">AAA+ ATPase domain-containing protein</fullName>
    </recommendedName>
</protein>
<dbReference type="GO" id="GO:0005524">
    <property type="term" value="F:ATP binding"/>
    <property type="evidence" value="ECO:0007669"/>
    <property type="project" value="InterPro"/>
</dbReference>
<dbReference type="Pfam" id="PF13541">
    <property type="entry name" value="ChlI"/>
    <property type="match status" value="1"/>
</dbReference>